<dbReference type="EMBL" id="UFSO01000003">
    <property type="protein sequence ID" value="SSY80552.1"/>
    <property type="molecule type" value="Genomic_DNA"/>
</dbReference>
<dbReference type="RefSeq" id="WP_244772954.1">
    <property type="nucleotide sequence ID" value="NZ_CP091519.2"/>
</dbReference>
<sequence>MKIKVLNLPNGDKRIISGNLLEQFDLDYTQALDKLKRDIQFALSVLSRKKSIENQNIRVIQSEHHLDIVDEHNQSLDWLTVEDQWHGFFSILSELTDEDKKDLDEIFPLKQSDTLSIEKQHA</sequence>
<reference evidence="1 2" key="1">
    <citation type="submission" date="2018-06" db="EMBL/GenBank/DDBJ databases">
        <authorList>
            <consortium name="Pathogen Informatics"/>
            <person name="Doyle S."/>
        </authorList>
    </citation>
    <scope>NUCLEOTIDE SEQUENCE [LARGE SCALE GENOMIC DNA]</scope>
    <source>
        <strain evidence="1 2">NCTC10283</strain>
    </source>
</reference>
<accession>A0A376BU79</accession>
<gene>
    <name evidence="1" type="ORF">NCTC10283_02112</name>
</gene>
<keyword evidence="2" id="KW-1185">Reference proteome</keyword>
<dbReference type="Proteomes" id="UP000254209">
    <property type="component" value="Unassembled WGS sequence"/>
</dbReference>
<proteinExistence type="predicted"/>
<evidence type="ECO:0000313" key="1">
    <source>
        <dbReference type="EMBL" id="SSY80552.1"/>
    </source>
</evidence>
<organism evidence="1 2">
    <name type="scientific">Alysiella crassa</name>
    <dbReference type="NCBI Taxonomy" id="153491"/>
    <lineage>
        <taxon>Bacteria</taxon>
        <taxon>Pseudomonadati</taxon>
        <taxon>Pseudomonadota</taxon>
        <taxon>Betaproteobacteria</taxon>
        <taxon>Neisseriales</taxon>
        <taxon>Neisseriaceae</taxon>
        <taxon>Alysiella</taxon>
    </lineage>
</organism>
<protein>
    <submittedName>
        <fullName evidence="1">Uncharacterized protein</fullName>
    </submittedName>
</protein>
<name>A0A376BU79_9NEIS</name>
<evidence type="ECO:0000313" key="2">
    <source>
        <dbReference type="Proteomes" id="UP000254209"/>
    </source>
</evidence>
<dbReference type="AlphaFoldDB" id="A0A376BU79"/>
<dbReference type="STRING" id="1120980.GCA_000745955_01620"/>